<dbReference type="RefSeq" id="WP_207598959.1">
    <property type="nucleotide sequence ID" value="NZ_JAFNJU010000003.1"/>
</dbReference>
<evidence type="ECO:0000313" key="1">
    <source>
        <dbReference type="EMBL" id="MBO1264448.1"/>
    </source>
</evidence>
<keyword evidence="2" id="KW-1185">Reference proteome</keyword>
<evidence type="ECO:0000313" key="2">
    <source>
        <dbReference type="Proteomes" id="UP000664218"/>
    </source>
</evidence>
<protein>
    <submittedName>
        <fullName evidence="1">Uncharacterized protein</fullName>
    </submittedName>
</protein>
<accession>A0A939KIS5</accession>
<dbReference type="Proteomes" id="UP000664218">
    <property type="component" value="Unassembled WGS sequence"/>
</dbReference>
<reference evidence="1" key="1">
    <citation type="submission" date="2021-03" db="EMBL/GenBank/DDBJ databases">
        <title>Proteiniclasticum marinus sp. nov., isolated from tidal flat sediment.</title>
        <authorList>
            <person name="Namirimu T."/>
            <person name="Yang J.-A."/>
            <person name="Yang S.-H."/>
            <person name="Kim Y.-J."/>
            <person name="Kwon K.K."/>
        </authorList>
    </citation>
    <scope>NUCLEOTIDE SEQUENCE</scope>
    <source>
        <strain evidence="1">SCR006</strain>
    </source>
</reference>
<sequence>MDHILERIEVFYEIYLDEYLDEQERNNHSNLSDNPVYRDLKVIIASMNPLREYLGLSRLKLNQEVKSGLERRVELKCISRK</sequence>
<organism evidence="1 2">
    <name type="scientific">Proteiniclasticum aestuarii</name>
    <dbReference type="NCBI Taxonomy" id="2817862"/>
    <lineage>
        <taxon>Bacteria</taxon>
        <taxon>Bacillati</taxon>
        <taxon>Bacillota</taxon>
        <taxon>Clostridia</taxon>
        <taxon>Eubacteriales</taxon>
        <taxon>Clostridiaceae</taxon>
        <taxon>Proteiniclasticum</taxon>
    </lineage>
</organism>
<proteinExistence type="predicted"/>
<gene>
    <name evidence="1" type="ORF">J3A84_05255</name>
</gene>
<dbReference type="EMBL" id="JAFNJU010000003">
    <property type="protein sequence ID" value="MBO1264448.1"/>
    <property type="molecule type" value="Genomic_DNA"/>
</dbReference>
<comment type="caution">
    <text evidence="1">The sequence shown here is derived from an EMBL/GenBank/DDBJ whole genome shotgun (WGS) entry which is preliminary data.</text>
</comment>
<dbReference type="AlphaFoldDB" id="A0A939KIS5"/>
<name>A0A939KIS5_9CLOT</name>